<gene>
    <name evidence="2" type="ORF">DQ226_03540</name>
</gene>
<dbReference type="EMBL" id="QNTT01000006">
    <property type="protein sequence ID" value="RBA39089.1"/>
    <property type="molecule type" value="Genomic_DNA"/>
</dbReference>
<reference evidence="2 3" key="1">
    <citation type="submission" date="2018-06" db="EMBL/GenBank/DDBJ databases">
        <title>Whole genome sequencing of four bacterial strains from South Shetland trench revealing bio-synthetic gene clusters.</title>
        <authorList>
            <person name="Abdel-Mageed W.M."/>
            <person name="Lehri B."/>
            <person name="Jarmusch S.A."/>
            <person name="Miranda K."/>
            <person name="Goodfellow M."/>
            <person name="Jaspars M."/>
            <person name="Karlyshev A.V."/>
        </authorList>
    </citation>
    <scope>NUCLEOTIDE SEQUENCE [LARGE SCALE GENOMIC DNA]</scope>
    <source>
        <strain evidence="2 3">SST1</strain>
    </source>
</reference>
<dbReference type="Pfam" id="PF18959">
    <property type="entry name" value="DUF5701"/>
    <property type="match status" value="1"/>
</dbReference>
<feature type="region of interest" description="Disordered" evidence="1">
    <location>
        <begin position="166"/>
        <end position="192"/>
    </location>
</feature>
<protein>
    <submittedName>
        <fullName evidence="2">Uncharacterized protein</fullName>
    </submittedName>
</protein>
<proteinExistence type="predicted"/>
<accession>A0A365PCL4</accession>
<dbReference type="AlphaFoldDB" id="A0A365PCL4"/>
<dbReference type="Proteomes" id="UP000252187">
    <property type="component" value="Unassembled WGS sequence"/>
</dbReference>
<name>A0A365PCL4_9ACTN</name>
<dbReference type="InterPro" id="IPR043755">
    <property type="entry name" value="DUF5701"/>
</dbReference>
<sequence length="223" mass="23674">MTPGVPPEAPIARQVERLVELGVPELAGITADQLRAHARALPAGPGDSEGGGGSVLAVHPSLVPTARLATLMRRHGKAGFVVVDMTDLAEFVPTDDVHVPDAPLYLVGDVTRDDDMLDWTPTDAHTEMGVRGRTPLTVSEGISWLLQRPDLLEPGKCFMCIGSRKPKKGGGLDSRTPALWISGGTGRDGKQNKGAPKVGWCWANNHHTWLGFASTAGRVGPEE</sequence>
<comment type="caution">
    <text evidence="2">The sequence shown here is derived from an EMBL/GenBank/DDBJ whole genome shotgun (WGS) entry which is preliminary data.</text>
</comment>
<evidence type="ECO:0000313" key="2">
    <source>
        <dbReference type="EMBL" id="RBA39089.1"/>
    </source>
</evidence>
<evidence type="ECO:0000256" key="1">
    <source>
        <dbReference type="SAM" id="MobiDB-lite"/>
    </source>
</evidence>
<organism evidence="2 3">
    <name type="scientific">Dietzia maris</name>
    <dbReference type="NCBI Taxonomy" id="37915"/>
    <lineage>
        <taxon>Bacteria</taxon>
        <taxon>Bacillati</taxon>
        <taxon>Actinomycetota</taxon>
        <taxon>Actinomycetes</taxon>
        <taxon>Mycobacteriales</taxon>
        <taxon>Dietziaceae</taxon>
        <taxon>Dietzia</taxon>
    </lineage>
</organism>
<evidence type="ECO:0000313" key="3">
    <source>
        <dbReference type="Proteomes" id="UP000252187"/>
    </source>
</evidence>